<evidence type="ECO:0008006" key="3">
    <source>
        <dbReference type="Google" id="ProtNLM"/>
    </source>
</evidence>
<accession>A0AAD4UZB4</accession>
<sequence length="99" mass="11276">MFAWSPSDMPGIDLNIICHRLHVNPGYKPVAQKGRNFAPEQVAIIEPEIDKLLAAGFIEELLSFMDAYSGYNQILMHGDDKTKTSFIIERRTYCCKARK</sequence>
<proteinExistence type="predicted"/>
<comment type="caution">
    <text evidence="1">The sequence shown here is derived from an EMBL/GenBank/DDBJ whole genome shotgun (WGS) entry which is preliminary data.</text>
</comment>
<dbReference type="SUPFAM" id="SSF56672">
    <property type="entry name" value="DNA/RNA polymerases"/>
    <property type="match status" value="1"/>
</dbReference>
<protein>
    <recommendedName>
        <fullName evidence="3">Transposable element protein</fullName>
    </recommendedName>
</protein>
<keyword evidence="2" id="KW-1185">Reference proteome</keyword>
<dbReference type="Proteomes" id="UP001054821">
    <property type="component" value="Chromosome 8"/>
</dbReference>
<gene>
    <name evidence="1" type="ORF">L3X38_043862</name>
</gene>
<evidence type="ECO:0000313" key="2">
    <source>
        <dbReference type="Proteomes" id="UP001054821"/>
    </source>
</evidence>
<dbReference type="InterPro" id="IPR053134">
    <property type="entry name" value="RNA-dir_DNA_polymerase"/>
</dbReference>
<organism evidence="1 2">
    <name type="scientific">Prunus dulcis</name>
    <name type="common">Almond</name>
    <name type="synonym">Amygdalus dulcis</name>
    <dbReference type="NCBI Taxonomy" id="3755"/>
    <lineage>
        <taxon>Eukaryota</taxon>
        <taxon>Viridiplantae</taxon>
        <taxon>Streptophyta</taxon>
        <taxon>Embryophyta</taxon>
        <taxon>Tracheophyta</taxon>
        <taxon>Spermatophyta</taxon>
        <taxon>Magnoliopsida</taxon>
        <taxon>eudicotyledons</taxon>
        <taxon>Gunneridae</taxon>
        <taxon>Pentapetalae</taxon>
        <taxon>rosids</taxon>
        <taxon>fabids</taxon>
        <taxon>Rosales</taxon>
        <taxon>Rosaceae</taxon>
        <taxon>Amygdaloideae</taxon>
        <taxon>Amygdaleae</taxon>
        <taxon>Prunus</taxon>
    </lineage>
</organism>
<dbReference type="PANTHER" id="PTHR24559">
    <property type="entry name" value="TRANSPOSON TY3-I GAG-POL POLYPROTEIN"/>
    <property type="match status" value="1"/>
</dbReference>
<reference evidence="1 2" key="1">
    <citation type="journal article" date="2022" name="G3 (Bethesda)">
        <title>Whole-genome sequence and methylome profiling of the almond [Prunus dulcis (Mill.) D.A. Webb] cultivar 'Nonpareil'.</title>
        <authorList>
            <person name="D'Amico-Willman K.M."/>
            <person name="Ouma W.Z."/>
            <person name="Meulia T."/>
            <person name="Sideli G.M."/>
            <person name="Gradziel T.M."/>
            <person name="Fresnedo-Ramirez J."/>
        </authorList>
    </citation>
    <scope>NUCLEOTIDE SEQUENCE [LARGE SCALE GENOMIC DNA]</scope>
    <source>
        <strain evidence="1">Clone GOH B32 T37-40</strain>
    </source>
</reference>
<dbReference type="EMBL" id="JAJFAZ020000008">
    <property type="protein sequence ID" value="KAI5314686.1"/>
    <property type="molecule type" value="Genomic_DNA"/>
</dbReference>
<evidence type="ECO:0000313" key="1">
    <source>
        <dbReference type="EMBL" id="KAI5314686.1"/>
    </source>
</evidence>
<dbReference type="PANTHER" id="PTHR24559:SF444">
    <property type="entry name" value="REVERSE TRANSCRIPTASE DOMAIN-CONTAINING PROTEIN"/>
    <property type="match status" value="1"/>
</dbReference>
<dbReference type="AlphaFoldDB" id="A0AAD4UZB4"/>
<dbReference type="InterPro" id="IPR043502">
    <property type="entry name" value="DNA/RNA_pol_sf"/>
</dbReference>
<name>A0AAD4UZB4_PRUDU</name>
<dbReference type="Gene3D" id="3.10.10.10">
    <property type="entry name" value="HIV Type 1 Reverse Transcriptase, subunit A, domain 1"/>
    <property type="match status" value="1"/>
</dbReference>